<accession>A0ABZ3IHV0</accession>
<protein>
    <recommendedName>
        <fullName evidence="1">WCX domain-containing protein</fullName>
    </recommendedName>
</protein>
<gene>
    <name evidence="2" type="ORF">SPSIL_013450</name>
</gene>
<evidence type="ECO:0000313" key="2">
    <source>
        <dbReference type="EMBL" id="XFO65236.1"/>
    </source>
</evidence>
<dbReference type="Pfam" id="PF25583">
    <property type="entry name" value="WCX"/>
    <property type="match status" value="1"/>
</dbReference>
<feature type="domain" description="WCX" evidence="1">
    <location>
        <begin position="8"/>
        <end position="61"/>
    </location>
</feature>
<dbReference type="RefSeq" id="WP_373665457.1">
    <property type="nucleotide sequence ID" value="NZ_CP155573.1"/>
</dbReference>
<organism evidence="2 3">
    <name type="scientific">Sporomusa silvacetica DSM 10669</name>
    <dbReference type="NCBI Taxonomy" id="1123289"/>
    <lineage>
        <taxon>Bacteria</taxon>
        <taxon>Bacillati</taxon>
        <taxon>Bacillota</taxon>
        <taxon>Negativicutes</taxon>
        <taxon>Selenomonadales</taxon>
        <taxon>Sporomusaceae</taxon>
        <taxon>Sporomusa</taxon>
    </lineage>
</organism>
<dbReference type="Proteomes" id="UP000216752">
    <property type="component" value="Chromosome"/>
</dbReference>
<keyword evidence="3" id="KW-1185">Reference proteome</keyword>
<proteinExistence type="predicted"/>
<sequence length="69" mass="8241">MIEFCGEEKIEACGNNKYMVYFPFAEDDYWYNMILHFGDKCECLEPENVRSELIRQIENLLTMYNKSNG</sequence>
<reference evidence="2" key="1">
    <citation type="submission" date="2024-05" db="EMBL/GenBank/DDBJ databases">
        <title>Isolation and characterization of Sporomusa carbonis sp. nov., a carboxydotrophic hydrogenogen in the genus of Sporomusa isolated from a charcoal burning pile.</title>
        <authorList>
            <person name="Boeer T."/>
            <person name="Rosenbaum F."/>
            <person name="Eysell L."/>
            <person name="Mueller V."/>
            <person name="Daniel R."/>
            <person name="Poehlein A."/>
        </authorList>
    </citation>
    <scope>NUCLEOTIDE SEQUENCE [LARGE SCALE GENOMIC DNA]</scope>
    <source>
        <strain evidence="2">DSM 10669</strain>
    </source>
</reference>
<name>A0ABZ3IHV0_9FIRM</name>
<evidence type="ECO:0000313" key="3">
    <source>
        <dbReference type="Proteomes" id="UP000216752"/>
    </source>
</evidence>
<dbReference type="EMBL" id="CP155573">
    <property type="protein sequence ID" value="XFO65236.1"/>
    <property type="molecule type" value="Genomic_DNA"/>
</dbReference>
<evidence type="ECO:0000259" key="1">
    <source>
        <dbReference type="Pfam" id="PF25583"/>
    </source>
</evidence>
<dbReference type="InterPro" id="IPR057727">
    <property type="entry name" value="WCX_dom"/>
</dbReference>